<dbReference type="OrthoDB" id="384721at2"/>
<dbReference type="InterPro" id="IPR030395">
    <property type="entry name" value="GP_PDE_dom"/>
</dbReference>
<dbReference type="Gene3D" id="3.20.20.190">
    <property type="entry name" value="Phosphatidylinositol (PI) phosphodiesterase"/>
    <property type="match status" value="1"/>
</dbReference>
<reference evidence="2 3" key="1">
    <citation type="submission" date="2019-06" db="EMBL/GenBank/DDBJ databases">
        <title>Cerasibacillus sp. nov., isolated from maize field.</title>
        <authorList>
            <person name="Lin S.-Y."/>
            <person name="Tsai C.-F."/>
            <person name="Young C.-C."/>
        </authorList>
    </citation>
    <scope>NUCLEOTIDE SEQUENCE [LARGE SCALE GENOMIC DNA]</scope>
    <source>
        <strain evidence="2 3">CC-CFT480</strain>
    </source>
</reference>
<dbReference type="Pfam" id="PF03009">
    <property type="entry name" value="GDPD"/>
    <property type="match status" value="1"/>
</dbReference>
<dbReference type="GO" id="GO:0006629">
    <property type="term" value="P:lipid metabolic process"/>
    <property type="evidence" value="ECO:0007669"/>
    <property type="project" value="InterPro"/>
</dbReference>
<dbReference type="Proteomes" id="UP000321574">
    <property type="component" value="Unassembled WGS sequence"/>
</dbReference>
<protein>
    <submittedName>
        <fullName evidence="2">Glycerophosphodiester phosphodiesterase</fullName>
    </submittedName>
</protein>
<gene>
    <name evidence="2" type="ORF">FHP05_13460</name>
</gene>
<evidence type="ECO:0000313" key="2">
    <source>
        <dbReference type="EMBL" id="TXL61088.1"/>
    </source>
</evidence>
<dbReference type="PANTHER" id="PTHR46211">
    <property type="entry name" value="GLYCEROPHOSPHORYL DIESTER PHOSPHODIESTERASE"/>
    <property type="match status" value="1"/>
</dbReference>
<dbReference type="CDD" id="cd08563">
    <property type="entry name" value="GDPD_TtGDE_like"/>
    <property type="match status" value="1"/>
</dbReference>
<evidence type="ECO:0000259" key="1">
    <source>
        <dbReference type="PROSITE" id="PS51704"/>
    </source>
</evidence>
<dbReference type="GO" id="GO:0008081">
    <property type="term" value="F:phosphoric diester hydrolase activity"/>
    <property type="evidence" value="ECO:0007669"/>
    <property type="project" value="InterPro"/>
</dbReference>
<keyword evidence="3" id="KW-1185">Reference proteome</keyword>
<proteinExistence type="predicted"/>
<dbReference type="SUPFAM" id="SSF51695">
    <property type="entry name" value="PLC-like phosphodiesterases"/>
    <property type="match status" value="1"/>
</dbReference>
<comment type="caution">
    <text evidence="2">The sequence shown here is derived from an EMBL/GenBank/DDBJ whole genome shotgun (WGS) entry which is preliminary data.</text>
</comment>
<sequence>MKMTEIFAHRGSSGTFPENTFAAFKEAEKVGSDGIEIDVHLTRDDEIVIIHDKTVDRTTNSTGLVREYTLAEIKKLDAGSWFSVENKGEKIPTLKELLDWMQGNSITLNIELKNVTIQYPDFEKRIINEIEESGLEDRIIISSFNHYALKRVNELNPKIESAILYAQQLFEPWNYAKKLGARGLHPHDPKTDLETINIAQQNGFPVRIYTVNNEERMKELIDRGCSAIISDYPEKALRIKETLRVKN</sequence>
<feature type="domain" description="GP-PDE" evidence="1">
    <location>
        <begin position="4"/>
        <end position="240"/>
    </location>
</feature>
<name>A0A5C8NII0_9BACI</name>
<evidence type="ECO:0000313" key="3">
    <source>
        <dbReference type="Proteomes" id="UP000321574"/>
    </source>
</evidence>
<dbReference type="PANTHER" id="PTHR46211:SF1">
    <property type="entry name" value="GLYCEROPHOSPHODIESTER PHOSPHODIESTERASE, CYTOPLASMIC"/>
    <property type="match status" value="1"/>
</dbReference>
<accession>A0A5C8NII0</accession>
<dbReference type="AlphaFoldDB" id="A0A5C8NII0"/>
<dbReference type="EMBL" id="VDUW01000012">
    <property type="protein sequence ID" value="TXL61088.1"/>
    <property type="molecule type" value="Genomic_DNA"/>
</dbReference>
<dbReference type="PROSITE" id="PS51704">
    <property type="entry name" value="GP_PDE"/>
    <property type="match status" value="1"/>
</dbReference>
<organism evidence="2 3">
    <name type="scientific">Cerasibacillus terrae</name>
    <dbReference type="NCBI Taxonomy" id="2498845"/>
    <lineage>
        <taxon>Bacteria</taxon>
        <taxon>Bacillati</taxon>
        <taxon>Bacillota</taxon>
        <taxon>Bacilli</taxon>
        <taxon>Bacillales</taxon>
        <taxon>Bacillaceae</taxon>
        <taxon>Cerasibacillus</taxon>
    </lineage>
</organism>
<dbReference type="InterPro" id="IPR017946">
    <property type="entry name" value="PLC-like_Pdiesterase_TIM-brl"/>
</dbReference>